<evidence type="ECO:0000256" key="2">
    <source>
        <dbReference type="ARBA" id="ARBA00004998"/>
    </source>
</evidence>
<dbReference type="GO" id="GO:0042802">
    <property type="term" value="F:identical protein binding"/>
    <property type="evidence" value="ECO:0007669"/>
    <property type="project" value="TreeGrafter"/>
</dbReference>
<dbReference type="InterPro" id="IPR005814">
    <property type="entry name" value="Aminotrans_3"/>
</dbReference>
<dbReference type="CDD" id="cd00610">
    <property type="entry name" value="OAT_like"/>
    <property type="match status" value="1"/>
</dbReference>
<evidence type="ECO:0000256" key="5">
    <source>
        <dbReference type="ARBA" id="ARBA00022576"/>
    </source>
</evidence>
<evidence type="ECO:0000256" key="12">
    <source>
        <dbReference type="RuleBase" id="RU365036"/>
    </source>
</evidence>
<evidence type="ECO:0000313" key="14">
    <source>
        <dbReference type="Proteomes" id="UP000198406"/>
    </source>
</evidence>
<dbReference type="Gene3D" id="3.40.640.10">
    <property type="entry name" value="Type I PLP-dependent aspartate aminotransferase-like (Major domain)"/>
    <property type="match status" value="1"/>
</dbReference>
<dbReference type="PANTHER" id="PTHR11986:SF18">
    <property type="entry name" value="ORNITHINE AMINOTRANSFERASE, MITOCHONDRIAL"/>
    <property type="match status" value="1"/>
</dbReference>
<dbReference type="GO" id="GO:0004587">
    <property type="term" value="F:ornithine aminotransferase activity"/>
    <property type="evidence" value="ECO:0007669"/>
    <property type="project" value="UniProtKB-EC"/>
</dbReference>
<dbReference type="GO" id="GO:0030170">
    <property type="term" value="F:pyridoxal phosphate binding"/>
    <property type="evidence" value="ECO:0007669"/>
    <property type="project" value="InterPro"/>
</dbReference>
<dbReference type="Pfam" id="PF00202">
    <property type="entry name" value="Aminotran_3"/>
    <property type="match status" value="1"/>
</dbReference>
<dbReference type="PROSITE" id="PS00600">
    <property type="entry name" value="AA_TRANSFER_CLASS_3"/>
    <property type="match status" value="1"/>
</dbReference>
<dbReference type="InterPro" id="IPR015421">
    <property type="entry name" value="PyrdxlP-dep_Trfase_major"/>
</dbReference>
<sequence length="437" mass="47706">MLARTSLFRFGKASFPRSFSTASIETQSQTEHCIQLEEQYGAFNYAPLPVVLNKGRNTKVWDVEGNEYFDFLSAYSAVNQGHCHPKILEALYEQASKLCLTSRAFHNDCLGEYSEYITKYFGYDRVLPANTGVEGGETAVKLARRWGYAVKGIAPNKARVLFANQNFWGRTLAAISSSNDPTAFRGFGPYMPGFSNIPFNDLGSLESEFEKDAENIAAFMVEPIQGEAGVVVPTDGYMKKVKQLCEKYNVLLIADEVQVGIGRTGYELAVQHDDCKPDMIVLGKALSGGVLPVSAVLASDEVMLQLKPGEHGSTYGGNPLACKVATAALQVLRDENLCQNSTARGEQLRKGLNKLKGTTAIAEVRGRGLLNAIVIDEPKGHYGAAGKAYELCLKMKDNGLLAKPTHGNIIRFAPPLTITENEVDQCLDIIEKSLGEL</sequence>
<evidence type="ECO:0000256" key="1">
    <source>
        <dbReference type="ARBA" id="ARBA00001933"/>
    </source>
</evidence>
<dbReference type="GO" id="GO:0010121">
    <property type="term" value="P:L-arginine catabolic process to proline via ornithine"/>
    <property type="evidence" value="ECO:0007669"/>
    <property type="project" value="TreeGrafter"/>
</dbReference>
<evidence type="ECO:0000256" key="10">
    <source>
        <dbReference type="ARBA" id="ARBA00073894"/>
    </source>
</evidence>
<reference evidence="13 14" key="1">
    <citation type="journal article" date="2015" name="Plant Cell">
        <title>Oil accumulation by the oleaginous diatom Fistulifera solaris as revealed by the genome and transcriptome.</title>
        <authorList>
            <person name="Tanaka T."/>
            <person name="Maeda Y."/>
            <person name="Veluchamy A."/>
            <person name="Tanaka M."/>
            <person name="Abida H."/>
            <person name="Marechal E."/>
            <person name="Bowler C."/>
            <person name="Muto M."/>
            <person name="Sunaga Y."/>
            <person name="Tanaka M."/>
            <person name="Yoshino T."/>
            <person name="Taniguchi T."/>
            <person name="Fukuda Y."/>
            <person name="Nemoto M."/>
            <person name="Matsumoto M."/>
            <person name="Wong P.S."/>
            <person name="Aburatani S."/>
            <person name="Fujibuchi W."/>
        </authorList>
    </citation>
    <scope>NUCLEOTIDE SEQUENCE [LARGE SCALE GENOMIC DNA]</scope>
    <source>
        <strain evidence="13 14">JPCC DA0580</strain>
    </source>
</reference>
<dbReference type="GO" id="GO:0055129">
    <property type="term" value="P:L-proline biosynthetic process"/>
    <property type="evidence" value="ECO:0007669"/>
    <property type="project" value="UniProtKB-UniPathway"/>
</dbReference>
<comment type="similarity">
    <text evidence="3 11">Belongs to the class-III pyridoxal-phosphate-dependent aminotransferase family.</text>
</comment>
<dbReference type="Proteomes" id="UP000198406">
    <property type="component" value="Unassembled WGS sequence"/>
</dbReference>
<dbReference type="GO" id="GO:0005737">
    <property type="term" value="C:cytoplasm"/>
    <property type="evidence" value="ECO:0007669"/>
    <property type="project" value="TreeGrafter"/>
</dbReference>
<dbReference type="NCBIfam" id="TIGR01885">
    <property type="entry name" value="Orn_aminotrans"/>
    <property type="match status" value="1"/>
</dbReference>
<dbReference type="GO" id="GO:0019544">
    <property type="term" value="P:L-arginine catabolic process to L-glutamate"/>
    <property type="evidence" value="ECO:0007669"/>
    <property type="project" value="TreeGrafter"/>
</dbReference>
<dbReference type="FunFam" id="3.40.640.10:FF:000011">
    <property type="entry name" value="Ornithine aminotransferase"/>
    <property type="match status" value="1"/>
</dbReference>
<organism evidence="13 14">
    <name type="scientific">Fistulifera solaris</name>
    <name type="common">Oleaginous diatom</name>
    <dbReference type="NCBI Taxonomy" id="1519565"/>
    <lineage>
        <taxon>Eukaryota</taxon>
        <taxon>Sar</taxon>
        <taxon>Stramenopiles</taxon>
        <taxon>Ochrophyta</taxon>
        <taxon>Bacillariophyta</taxon>
        <taxon>Bacillariophyceae</taxon>
        <taxon>Bacillariophycidae</taxon>
        <taxon>Naviculales</taxon>
        <taxon>Naviculaceae</taxon>
        <taxon>Fistulifera</taxon>
    </lineage>
</organism>
<protein>
    <recommendedName>
        <fullName evidence="10 12">Ornithine aminotransferase</fullName>
        <ecNumber evidence="4 12">2.6.1.13</ecNumber>
    </recommendedName>
</protein>
<dbReference type="EC" id="2.6.1.13" evidence="4 12"/>
<dbReference type="InterPro" id="IPR015422">
    <property type="entry name" value="PyrdxlP-dep_Trfase_small"/>
</dbReference>
<dbReference type="InterPro" id="IPR010164">
    <property type="entry name" value="Orn_aminotrans"/>
</dbReference>
<comment type="cofactor">
    <cofactor evidence="1 12">
        <name>pyridoxal 5'-phosphate</name>
        <dbReference type="ChEBI" id="CHEBI:597326"/>
    </cofactor>
</comment>
<dbReference type="InterPro" id="IPR050103">
    <property type="entry name" value="Class-III_PLP-dep_AT"/>
</dbReference>
<comment type="caution">
    <text evidence="13">The sequence shown here is derived from an EMBL/GenBank/DDBJ whole genome shotgun (WGS) entry which is preliminary data.</text>
</comment>
<accession>A0A1Z5JSP1</accession>
<keyword evidence="6 12" id="KW-0808">Transferase</keyword>
<evidence type="ECO:0000256" key="3">
    <source>
        <dbReference type="ARBA" id="ARBA00008954"/>
    </source>
</evidence>
<dbReference type="SUPFAM" id="SSF53383">
    <property type="entry name" value="PLP-dependent transferases"/>
    <property type="match status" value="1"/>
</dbReference>
<keyword evidence="5 12" id="KW-0032">Aminotransferase</keyword>
<comment type="catalytic activity">
    <reaction evidence="9">
        <text>L-ornithine + 2-oxoglutarate = L-glutamate 5-semialdehyde + L-glutamate</text>
        <dbReference type="Rhea" id="RHEA:25160"/>
        <dbReference type="ChEBI" id="CHEBI:16810"/>
        <dbReference type="ChEBI" id="CHEBI:29985"/>
        <dbReference type="ChEBI" id="CHEBI:46911"/>
        <dbReference type="ChEBI" id="CHEBI:58066"/>
        <dbReference type="EC" id="2.6.1.13"/>
    </reaction>
    <physiologicalReaction direction="left-to-right" evidence="9">
        <dbReference type="Rhea" id="RHEA:25161"/>
    </physiologicalReaction>
</comment>
<keyword evidence="14" id="KW-1185">Reference proteome</keyword>
<dbReference type="PANTHER" id="PTHR11986">
    <property type="entry name" value="AMINOTRANSFERASE CLASS III"/>
    <property type="match status" value="1"/>
</dbReference>
<dbReference type="UniPathway" id="UPA00098">
    <property type="reaction ID" value="UER00358"/>
</dbReference>
<evidence type="ECO:0000313" key="13">
    <source>
        <dbReference type="EMBL" id="GAX16896.1"/>
    </source>
</evidence>
<comment type="pathway">
    <text evidence="2 12">Amino-acid biosynthesis; L-proline biosynthesis; L-glutamate 5-semialdehyde from L-ornithine: step 1/1.</text>
</comment>
<dbReference type="InterPro" id="IPR015424">
    <property type="entry name" value="PyrdxlP-dep_Trfase"/>
</dbReference>
<evidence type="ECO:0000256" key="11">
    <source>
        <dbReference type="RuleBase" id="RU003560"/>
    </source>
</evidence>
<dbReference type="FunFam" id="3.90.1150.10:FF:000152">
    <property type="entry name" value="Ornithine aminotransferase"/>
    <property type="match status" value="1"/>
</dbReference>
<gene>
    <name evidence="13" type="ORF">FisN_5Hu271</name>
</gene>
<keyword evidence="7 11" id="KW-0663">Pyridoxal phosphate</keyword>
<dbReference type="PIRSF" id="PIRSF000521">
    <property type="entry name" value="Transaminase_4ab_Lys_Orn"/>
    <property type="match status" value="1"/>
</dbReference>
<proteinExistence type="inferred from homology"/>
<evidence type="ECO:0000256" key="7">
    <source>
        <dbReference type="ARBA" id="ARBA00022898"/>
    </source>
</evidence>
<dbReference type="InterPro" id="IPR049704">
    <property type="entry name" value="Aminotrans_3_PPA_site"/>
</dbReference>
<evidence type="ECO:0000256" key="8">
    <source>
        <dbReference type="ARBA" id="ARBA00051265"/>
    </source>
</evidence>
<comment type="catalytic activity">
    <reaction evidence="8 12">
        <text>a 2-oxocarboxylate + L-ornithine = L-glutamate 5-semialdehyde + an L-alpha-amino acid</text>
        <dbReference type="Rhea" id="RHEA:13877"/>
        <dbReference type="ChEBI" id="CHEBI:35179"/>
        <dbReference type="ChEBI" id="CHEBI:46911"/>
        <dbReference type="ChEBI" id="CHEBI:58066"/>
        <dbReference type="ChEBI" id="CHEBI:59869"/>
        <dbReference type="EC" id="2.6.1.13"/>
    </reaction>
</comment>
<dbReference type="FunCoup" id="A0A1Z5JSP1">
    <property type="interactions" value="325"/>
</dbReference>
<dbReference type="EMBL" id="BDSP01000111">
    <property type="protein sequence ID" value="GAX16896.1"/>
    <property type="molecule type" value="Genomic_DNA"/>
</dbReference>
<dbReference type="Gene3D" id="3.90.1150.10">
    <property type="entry name" value="Aspartate Aminotransferase, domain 1"/>
    <property type="match status" value="1"/>
</dbReference>
<dbReference type="OrthoDB" id="425114at2759"/>
<name>A0A1Z5JSP1_FISSO</name>
<evidence type="ECO:0000256" key="4">
    <source>
        <dbReference type="ARBA" id="ARBA00012924"/>
    </source>
</evidence>
<evidence type="ECO:0000256" key="6">
    <source>
        <dbReference type="ARBA" id="ARBA00022679"/>
    </source>
</evidence>
<evidence type="ECO:0000256" key="9">
    <source>
        <dbReference type="ARBA" id="ARBA00051944"/>
    </source>
</evidence>
<dbReference type="InParanoid" id="A0A1Z5JSP1"/>
<dbReference type="AlphaFoldDB" id="A0A1Z5JSP1"/>